<name>A0A2P5HHI1_DIAHE</name>
<accession>A0A2P5HHI1</accession>
<gene>
    <name evidence="1" type="ORF">DHEL01_v211895</name>
</gene>
<dbReference type="STRING" id="158607.A0A2P5HHI1"/>
<evidence type="ECO:0000313" key="2">
    <source>
        <dbReference type="Proteomes" id="UP000094444"/>
    </source>
</evidence>
<proteinExistence type="predicted"/>
<comment type="caution">
    <text evidence="1">The sequence shown here is derived from an EMBL/GenBank/DDBJ whole genome shotgun (WGS) entry which is preliminary data.</text>
</comment>
<evidence type="ECO:0000313" key="1">
    <source>
        <dbReference type="EMBL" id="POS69710.1"/>
    </source>
</evidence>
<reference evidence="1" key="1">
    <citation type="submission" date="2017-09" db="EMBL/GenBank/DDBJ databases">
        <title>Polyketide synthases of a Diaporthe helianthi virulent isolate.</title>
        <authorList>
            <person name="Baroncelli R."/>
        </authorList>
    </citation>
    <scope>NUCLEOTIDE SEQUENCE [LARGE SCALE GENOMIC DNA]</scope>
    <source>
        <strain evidence="1">7/96</strain>
    </source>
</reference>
<dbReference type="AlphaFoldDB" id="A0A2P5HHI1"/>
<organism evidence="1 2">
    <name type="scientific">Diaporthe helianthi</name>
    <dbReference type="NCBI Taxonomy" id="158607"/>
    <lineage>
        <taxon>Eukaryota</taxon>
        <taxon>Fungi</taxon>
        <taxon>Dikarya</taxon>
        <taxon>Ascomycota</taxon>
        <taxon>Pezizomycotina</taxon>
        <taxon>Sordariomycetes</taxon>
        <taxon>Sordariomycetidae</taxon>
        <taxon>Diaporthales</taxon>
        <taxon>Diaporthaceae</taxon>
        <taxon>Diaporthe</taxon>
    </lineage>
</organism>
<dbReference type="Proteomes" id="UP000094444">
    <property type="component" value="Unassembled WGS sequence"/>
</dbReference>
<dbReference type="InParanoid" id="A0A2P5HHI1"/>
<dbReference type="OrthoDB" id="2687876at2759"/>
<sequence>MCWSILTCPGGGRLSRTQLIHRHSVSQLHSVLKSQSCETCLGYGAFLFLPTCSRTCWQCLQFRKERLVVPVGVARKALGLTEADQEGIPVMWSIPGRYGIRQLEWGSASLVAVADATELAISKYGSAGRLLEALGGKSITGTGVHSARQLRSLLWSEGYFDANLVPDVGSSLVGRYFGRGSIRFPSLDMASGEIECGHWCRGCGCAEEQRSQLPEDVVAQIVPSDVEPDRELLRLARTAYSRTEFLEHVQHCYGAQRLVTELTY</sequence>
<dbReference type="EMBL" id="MAVT02002050">
    <property type="protein sequence ID" value="POS69710.1"/>
    <property type="molecule type" value="Genomic_DNA"/>
</dbReference>
<protein>
    <submittedName>
        <fullName evidence="1">Uncharacterized protein</fullName>
    </submittedName>
</protein>
<keyword evidence="2" id="KW-1185">Reference proteome</keyword>